<evidence type="ECO:0000256" key="2">
    <source>
        <dbReference type="ARBA" id="ARBA00022801"/>
    </source>
</evidence>
<dbReference type="PANTHER" id="PTHR43808:SF24">
    <property type="entry name" value="N-FORMYL-4-AMINO-5-AMINOMETHYL-2-METHYLPYRIMIDINE DEFORMYLASE"/>
    <property type="match status" value="1"/>
</dbReference>
<proteinExistence type="predicted"/>
<keyword evidence="1" id="KW-0479">Metal-binding</keyword>
<evidence type="ECO:0000256" key="1">
    <source>
        <dbReference type="ARBA" id="ARBA00022723"/>
    </source>
</evidence>
<dbReference type="InterPro" id="IPR002933">
    <property type="entry name" value="Peptidase_M20"/>
</dbReference>
<dbReference type="Gene3D" id="3.40.630.10">
    <property type="entry name" value="Zn peptidases"/>
    <property type="match status" value="1"/>
</dbReference>
<feature type="domain" description="Peptidase M20 dimerisation" evidence="3">
    <location>
        <begin position="3"/>
        <end position="94"/>
    </location>
</feature>
<dbReference type="AlphaFoldDB" id="A0A1D7QX99"/>
<dbReference type="GO" id="GO:0008777">
    <property type="term" value="F:acetylornithine deacetylase activity"/>
    <property type="evidence" value="ECO:0007669"/>
    <property type="project" value="UniProtKB-EC"/>
</dbReference>
<dbReference type="EMBL" id="CP012502">
    <property type="protein sequence ID" value="AOM83619.1"/>
    <property type="molecule type" value="Genomic_DNA"/>
</dbReference>
<keyword evidence="5" id="KW-1185">Reference proteome</keyword>
<reference evidence="4 5" key="1">
    <citation type="submission" date="2015-08" db="EMBL/GenBank/DDBJ databases">
        <title>The complete genome sequence of Bacillus beveridgei MLTeJB.</title>
        <authorList>
            <person name="Hanson T.E."/>
            <person name="Mesa C."/>
            <person name="Basesman S.M."/>
            <person name="Oremland R.S."/>
        </authorList>
    </citation>
    <scope>NUCLEOTIDE SEQUENCE [LARGE SCALE GENOMIC DNA]</scope>
    <source>
        <strain evidence="4 5">MLTeJB</strain>
    </source>
</reference>
<protein>
    <submittedName>
        <fullName evidence="4">N-formyl-4-amino-5-aminomethyl-2-methylpyrimidine deformylase</fullName>
        <ecNumber evidence="4">3.5.1.16</ecNumber>
    </submittedName>
</protein>
<evidence type="ECO:0000313" key="4">
    <source>
        <dbReference type="EMBL" id="AOM83619.1"/>
    </source>
</evidence>
<organism evidence="4 5">
    <name type="scientific">Salisediminibacterium beveridgei</name>
    <dbReference type="NCBI Taxonomy" id="632773"/>
    <lineage>
        <taxon>Bacteria</taxon>
        <taxon>Bacillati</taxon>
        <taxon>Bacillota</taxon>
        <taxon>Bacilli</taxon>
        <taxon>Bacillales</taxon>
        <taxon>Bacillaceae</taxon>
        <taxon>Salisediminibacterium</taxon>
    </lineage>
</organism>
<dbReference type="InterPro" id="IPR036264">
    <property type="entry name" value="Bact_exopeptidase_dim_dom"/>
</dbReference>
<dbReference type="Gene3D" id="3.30.70.360">
    <property type="match status" value="1"/>
</dbReference>
<dbReference type="SUPFAM" id="SSF53187">
    <property type="entry name" value="Zn-dependent exopeptidases"/>
    <property type="match status" value="1"/>
</dbReference>
<dbReference type="KEGG" id="bbev:BBEV_2261"/>
<accession>A0A1D7QX99</accession>
<dbReference type="Pfam" id="PF07687">
    <property type="entry name" value="M20_dimer"/>
    <property type="match status" value="1"/>
</dbReference>
<evidence type="ECO:0000259" key="3">
    <source>
        <dbReference type="Pfam" id="PF07687"/>
    </source>
</evidence>
<sequence>MRAGGMHQGASAIEKMMVMIESLQTLERHWAVSKHYPGYPPGTNTINPAVIEGGRHAAFIADECKLWITVHFYPNESTEDICKEVEEHLLNAASADPWLKDHPPRFDWGGESMIEDRGEIFPAFEVDPDHQGVKALSKAHQSVLSQAPVQDTSPTVTDGGWLAEAGIPTALYGPGELTEAHSVNESVDIDELVDFAKVMATFIYNWTHTKKE</sequence>
<dbReference type="Proteomes" id="UP000094463">
    <property type="component" value="Chromosome"/>
</dbReference>
<dbReference type="Pfam" id="PF01546">
    <property type="entry name" value="Peptidase_M20"/>
    <property type="match status" value="1"/>
</dbReference>
<name>A0A1D7QX99_9BACI</name>
<dbReference type="PANTHER" id="PTHR43808">
    <property type="entry name" value="ACETYLORNITHINE DEACETYLASE"/>
    <property type="match status" value="1"/>
</dbReference>
<dbReference type="PATRIC" id="fig|632773.3.peg.2381"/>
<dbReference type="STRING" id="632773.BBEV_2261"/>
<evidence type="ECO:0000313" key="5">
    <source>
        <dbReference type="Proteomes" id="UP000094463"/>
    </source>
</evidence>
<dbReference type="InterPro" id="IPR011650">
    <property type="entry name" value="Peptidase_M20_dimer"/>
</dbReference>
<dbReference type="GO" id="GO:0046872">
    <property type="term" value="F:metal ion binding"/>
    <property type="evidence" value="ECO:0007669"/>
    <property type="project" value="UniProtKB-KW"/>
</dbReference>
<dbReference type="SUPFAM" id="SSF55031">
    <property type="entry name" value="Bacterial exopeptidase dimerisation domain"/>
    <property type="match status" value="1"/>
</dbReference>
<dbReference type="InterPro" id="IPR050072">
    <property type="entry name" value="Peptidase_M20A"/>
</dbReference>
<dbReference type="EC" id="3.5.1.16" evidence="4"/>
<keyword evidence="2 4" id="KW-0378">Hydrolase</keyword>
<gene>
    <name evidence="4" type="ORF">BBEV_2261</name>
</gene>